<dbReference type="RefSeq" id="WP_099017644.1">
    <property type="nucleotide sequence ID" value="NZ_NIHB01000001.1"/>
</dbReference>
<evidence type="ECO:0000313" key="2">
    <source>
        <dbReference type="EMBL" id="TDR23740.1"/>
    </source>
</evidence>
<evidence type="ECO:0000313" key="3">
    <source>
        <dbReference type="Proteomes" id="UP000295724"/>
    </source>
</evidence>
<evidence type="ECO:0000256" key="1">
    <source>
        <dbReference type="SAM" id="Phobius"/>
    </source>
</evidence>
<keyword evidence="3" id="KW-1185">Reference proteome</keyword>
<reference evidence="2 3" key="1">
    <citation type="submission" date="2019-03" db="EMBL/GenBank/DDBJ databases">
        <title>Genomic Encyclopedia of Type Strains, Phase IV (KMG-IV): sequencing the most valuable type-strain genomes for metagenomic binning, comparative biology and taxonomic classification.</title>
        <authorList>
            <person name="Goeker M."/>
        </authorList>
    </citation>
    <scope>NUCLEOTIDE SEQUENCE [LARGE SCALE GENOMIC DNA]</scope>
    <source>
        <strain evidence="2 3">DSM 25488</strain>
    </source>
</reference>
<gene>
    <name evidence="2" type="ORF">C8D91_0605</name>
</gene>
<keyword evidence="1" id="KW-0472">Membrane</keyword>
<protein>
    <recommendedName>
        <fullName evidence="4">YcxB-like protein domain-containing protein</fullName>
    </recommendedName>
</protein>
<sequence>MTIKESTILTEVDDAFIQQAEDQVYRILLQQRRAFNQRWQDNTTMNKGKTVLRYFGLLLCLAGIVIMLLALVYQPTWSFSQAQVYGLLVFFVLVAWFFIQMPKFDAKAKKWTDNTSQKSCRKLAKRCVKQAKGMLPFQAQYEIKGDLISYYRKQPTSDEGHEQWHFVWNRKMCRYAVQSALVTVFFKQAKSIQPKIIVLHDKPDELKASIRLYDISLLSMTSE</sequence>
<evidence type="ECO:0008006" key="4">
    <source>
        <dbReference type="Google" id="ProtNLM"/>
    </source>
</evidence>
<organism evidence="2 3">
    <name type="scientific">Marinicella litoralis</name>
    <dbReference type="NCBI Taxonomy" id="644220"/>
    <lineage>
        <taxon>Bacteria</taxon>
        <taxon>Pseudomonadati</taxon>
        <taxon>Pseudomonadota</taxon>
        <taxon>Gammaproteobacteria</taxon>
        <taxon>Lysobacterales</taxon>
        <taxon>Marinicellaceae</taxon>
        <taxon>Marinicella</taxon>
    </lineage>
</organism>
<comment type="caution">
    <text evidence="2">The sequence shown here is derived from an EMBL/GenBank/DDBJ whole genome shotgun (WGS) entry which is preliminary data.</text>
</comment>
<keyword evidence="1" id="KW-1133">Transmembrane helix</keyword>
<dbReference type="OrthoDB" id="10008778at2"/>
<proteinExistence type="predicted"/>
<dbReference type="EMBL" id="SNZB01000001">
    <property type="protein sequence ID" value="TDR23740.1"/>
    <property type="molecule type" value="Genomic_DNA"/>
</dbReference>
<feature type="transmembrane region" description="Helical" evidence="1">
    <location>
        <begin position="54"/>
        <end position="73"/>
    </location>
</feature>
<dbReference type="AlphaFoldDB" id="A0A4R6XYX6"/>
<dbReference type="Proteomes" id="UP000295724">
    <property type="component" value="Unassembled WGS sequence"/>
</dbReference>
<keyword evidence="1" id="KW-0812">Transmembrane</keyword>
<name>A0A4R6XYX6_9GAMM</name>
<accession>A0A4R6XYX6</accession>
<feature type="transmembrane region" description="Helical" evidence="1">
    <location>
        <begin position="79"/>
        <end position="99"/>
    </location>
</feature>